<accession>A0A847S9E9</accession>
<feature type="region of interest" description="Disordered" evidence="1">
    <location>
        <begin position="33"/>
        <end position="57"/>
    </location>
</feature>
<feature type="compositionally biased region" description="Basic and acidic residues" evidence="1">
    <location>
        <begin position="33"/>
        <end position="49"/>
    </location>
</feature>
<proteinExistence type="predicted"/>
<gene>
    <name evidence="2" type="ORF">HF682_15815</name>
</gene>
<evidence type="ECO:0000256" key="1">
    <source>
        <dbReference type="SAM" id="MobiDB-lite"/>
    </source>
</evidence>
<name>A0A847S9E9_9NEIS</name>
<sequence length="57" mass="6906">MHTCQHPTTASGLWQTLWQALRATRQQLEDVQALREEWHQPQTDRPERSHHWRQPPL</sequence>
<organism evidence="2 3">
    <name type="scientific">Leeia aquatica</name>
    <dbReference type="NCBI Taxonomy" id="2725557"/>
    <lineage>
        <taxon>Bacteria</taxon>
        <taxon>Pseudomonadati</taxon>
        <taxon>Pseudomonadota</taxon>
        <taxon>Betaproteobacteria</taxon>
        <taxon>Neisseriales</taxon>
        <taxon>Leeiaceae</taxon>
        <taxon>Leeia</taxon>
    </lineage>
</organism>
<protein>
    <submittedName>
        <fullName evidence="2">Uncharacterized protein</fullName>
    </submittedName>
</protein>
<dbReference type="EMBL" id="JABAIM010000004">
    <property type="protein sequence ID" value="NLR76634.1"/>
    <property type="molecule type" value="Genomic_DNA"/>
</dbReference>
<comment type="caution">
    <text evidence="2">The sequence shown here is derived from an EMBL/GenBank/DDBJ whole genome shotgun (WGS) entry which is preliminary data.</text>
</comment>
<reference evidence="2 3" key="1">
    <citation type="submission" date="2020-04" db="EMBL/GenBank/DDBJ databases">
        <title>Draft genome of Leeia sp. IMCC25680.</title>
        <authorList>
            <person name="Song J."/>
            <person name="Cho J.-C."/>
        </authorList>
    </citation>
    <scope>NUCLEOTIDE SEQUENCE [LARGE SCALE GENOMIC DNA]</scope>
    <source>
        <strain evidence="2 3">IMCC25680</strain>
    </source>
</reference>
<keyword evidence="3" id="KW-1185">Reference proteome</keyword>
<evidence type="ECO:0000313" key="3">
    <source>
        <dbReference type="Proteomes" id="UP000587991"/>
    </source>
</evidence>
<evidence type="ECO:0000313" key="2">
    <source>
        <dbReference type="EMBL" id="NLR76634.1"/>
    </source>
</evidence>
<dbReference type="AlphaFoldDB" id="A0A847S9E9"/>
<dbReference type="RefSeq" id="WP_168878302.1">
    <property type="nucleotide sequence ID" value="NZ_JABAIM010000004.1"/>
</dbReference>
<dbReference type="Proteomes" id="UP000587991">
    <property type="component" value="Unassembled WGS sequence"/>
</dbReference>